<comment type="caution">
    <text evidence="2">The sequence shown here is derived from an EMBL/GenBank/DDBJ whole genome shotgun (WGS) entry which is preliminary data.</text>
</comment>
<accession>A0A0F3NM48</accession>
<keyword evidence="3" id="KW-1185">Reference proteome</keyword>
<dbReference type="EMBL" id="LANX01000001">
    <property type="protein sequence ID" value="KJV69100.1"/>
    <property type="molecule type" value="Genomic_DNA"/>
</dbReference>
<proteinExistence type="predicted"/>
<keyword evidence="1" id="KW-0472">Membrane</keyword>
<dbReference type="Proteomes" id="UP000033562">
    <property type="component" value="Unassembled WGS sequence"/>
</dbReference>
<feature type="transmembrane region" description="Helical" evidence="1">
    <location>
        <begin position="115"/>
        <end position="135"/>
    </location>
</feature>
<feature type="transmembrane region" description="Helical" evidence="1">
    <location>
        <begin position="34"/>
        <end position="53"/>
    </location>
</feature>
<evidence type="ECO:0000313" key="2">
    <source>
        <dbReference type="EMBL" id="KJV69100.1"/>
    </source>
</evidence>
<reference evidence="2 3" key="1">
    <citation type="submission" date="2015-02" db="EMBL/GenBank/DDBJ databases">
        <title>Genome Sequencing of Rickettsiales.</title>
        <authorList>
            <person name="Daugherty S.C."/>
            <person name="Su Q."/>
            <person name="Abolude K."/>
            <person name="Beier-Sexton M."/>
            <person name="Carlyon J.A."/>
            <person name="Carter R."/>
            <person name="Day N.P."/>
            <person name="Dumler S.J."/>
            <person name="Dyachenko V."/>
            <person name="Godinez A."/>
            <person name="Kurtti T.J."/>
            <person name="Lichay M."/>
            <person name="Mullins K.E."/>
            <person name="Ott S."/>
            <person name="Pappas-Brown V."/>
            <person name="Paris D.H."/>
            <person name="Patel P."/>
            <person name="Richards A.L."/>
            <person name="Sadzewicz L."/>
            <person name="Sears K."/>
            <person name="Seidman D."/>
            <person name="Sengamalay N."/>
            <person name="Stenos J."/>
            <person name="Tallon L.J."/>
            <person name="Vincent G."/>
            <person name="Fraser C.M."/>
            <person name="Munderloh U."/>
            <person name="Dunning-Hotopp J.C."/>
        </authorList>
    </citation>
    <scope>NUCLEOTIDE SEQUENCE [LARGE SCALE GENOMIC DNA]</scope>
    <source>
        <strain evidence="2 3">RAC413</strain>
    </source>
</reference>
<evidence type="ECO:0000313" key="3">
    <source>
        <dbReference type="Proteomes" id="UP000033562"/>
    </source>
</evidence>
<dbReference type="AlphaFoldDB" id="A0A0F3NM48"/>
<evidence type="ECO:0000256" key="1">
    <source>
        <dbReference type="SAM" id="Phobius"/>
    </source>
</evidence>
<protein>
    <submittedName>
        <fullName evidence="2">Putative membrane protein</fullName>
    </submittedName>
</protein>
<gene>
    <name evidence="2" type="ORF">NLO413_0476</name>
</gene>
<keyword evidence="1" id="KW-0812">Transmembrane</keyword>
<feature type="transmembrane region" description="Helical" evidence="1">
    <location>
        <begin position="65"/>
        <end position="85"/>
    </location>
</feature>
<keyword evidence="1" id="KW-1133">Transmembrane helix</keyword>
<name>A0A0F3NM48_9RICK</name>
<dbReference type="RefSeq" id="WP_156965557.1">
    <property type="nucleotide sequence ID" value="NZ_LANX01000001.1"/>
</dbReference>
<sequence length="144" mass="16481">MLLVLPFILLCISTVLYCYGKNKYHAICWEVACFLNILLSNIVFFGLLLYVMFIRFPDLVFVNQLISVATISCVLSSVLVLLAVLCNYKDIKEDISEYLHYGSESDYVGSCLSRIMQEVNFAIPTLLFSIILVMIDRVQLYARK</sequence>
<organism evidence="2 3">
    <name type="scientific">Candidatus Neoehrlichia procyonis str. RAC413</name>
    <dbReference type="NCBI Taxonomy" id="1359163"/>
    <lineage>
        <taxon>Bacteria</taxon>
        <taxon>Pseudomonadati</taxon>
        <taxon>Pseudomonadota</taxon>
        <taxon>Alphaproteobacteria</taxon>
        <taxon>Rickettsiales</taxon>
        <taxon>Anaplasmataceae</taxon>
        <taxon>Candidatus Neoehrlichia</taxon>
    </lineage>
</organism>